<comment type="caution">
    <text evidence="1">The sequence shown here is derived from an EMBL/GenBank/DDBJ whole genome shotgun (WGS) entry which is preliminary data.</text>
</comment>
<keyword evidence="2" id="KW-1185">Reference proteome</keyword>
<dbReference type="Proteomes" id="UP001056120">
    <property type="component" value="Linkage Group LG19"/>
</dbReference>
<name>A0ACB9DEF0_9ASTR</name>
<sequence length="293" mass="32102">MEKDPGTPANNGATFTDDFDSACSTPFVSDPSSPGHGPPTSYGGGYFYSAPASPIHFMLSSSSSYMDSSNSGSSTPLEGCGGAFEANPDTSHHGTQSEIDAIVESVIYNDINEMLEVMALTINKVSCEISCKCIGGGDAHATTTGIFNMLSHYGWDVKAIITLAAFMVNYGEFWLVVQLCTSNPLAKSLAHLKQMHDVLERDEKKQIEAYLLILRVMETPHLDNTKPLKHLIYLKDDQLPLYESSTKNRVSIDILKKKIVLLLVSDLDLAPDELTVLDQMYREARQNPTRPES</sequence>
<evidence type="ECO:0000313" key="1">
    <source>
        <dbReference type="EMBL" id="KAI3744753.1"/>
    </source>
</evidence>
<organism evidence="1 2">
    <name type="scientific">Smallanthus sonchifolius</name>
    <dbReference type="NCBI Taxonomy" id="185202"/>
    <lineage>
        <taxon>Eukaryota</taxon>
        <taxon>Viridiplantae</taxon>
        <taxon>Streptophyta</taxon>
        <taxon>Embryophyta</taxon>
        <taxon>Tracheophyta</taxon>
        <taxon>Spermatophyta</taxon>
        <taxon>Magnoliopsida</taxon>
        <taxon>eudicotyledons</taxon>
        <taxon>Gunneridae</taxon>
        <taxon>Pentapetalae</taxon>
        <taxon>asterids</taxon>
        <taxon>campanulids</taxon>
        <taxon>Asterales</taxon>
        <taxon>Asteraceae</taxon>
        <taxon>Asteroideae</taxon>
        <taxon>Heliantheae alliance</taxon>
        <taxon>Millerieae</taxon>
        <taxon>Smallanthus</taxon>
    </lineage>
</organism>
<proteinExistence type="predicted"/>
<dbReference type="EMBL" id="CM042036">
    <property type="protein sequence ID" value="KAI3744753.1"/>
    <property type="molecule type" value="Genomic_DNA"/>
</dbReference>
<evidence type="ECO:0000313" key="2">
    <source>
        <dbReference type="Proteomes" id="UP001056120"/>
    </source>
</evidence>
<protein>
    <submittedName>
        <fullName evidence="1">Uncharacterized protein</fullName>
    </submittedName>
</protein>
<reference evidence="1 2" key="2">
    <citation type="journal article" date="2022" name="Mol. Ecol. Resour.">
        <title>The genomes of chicory, endive, great burdock and yacon provide insights into Asteraceae paleo-polyploidization history and plant inulin production.</title>
        <authorList>
            <person name="Fan W."/>
            <person name="Wang S."/>
            <person name="Wang H."/>
            <person name="Wang A."/>
            <person name="Jiang F."/>
            <person name="Liu H."/>
            <person name="Zhao H."/>
            <person name="Xu D."/>
            <person name="Zhang Y."/>
        </authorList>
    </citation>
    <scope>NUCLEOTIDE SEQUENCE [LARGE SCALE GENOMIC DNA]</scope>
    <source>
        <strain evidence="2">cv. Yunnan</strain>
        <tissue evidence="1">Leaves</tissue>
    </source>
</reference>
<gene>
    <name evidence="1" type="ORF">L1987_57844</name>
</gene>
<reference evidence="2" key="1">
    <citation type="journal article" date="2022" name="Mol. Ecol. Resour.">
        <title>The genomes of chicory, endive, great burdock and yacon provide insights into Asteraceae palaeo-polyploidization history and plant inulin production.</title>
        <authorList>
            <person name="Fan W."/>
            <person name="Wang S."/>
            <person name="Wang H."/>
            <person name="Wang A."/>
            <person name="Jiang F."/>
            <person name="Liu H."/>
            <person name="Zhao H."/>
            <person name="Xu D."/>
            <person name="Zhang Y."/>
        </authorList>
    </citation>
    <scope>NUCLEOTIDE SEQUENCE [LARGE SCALE GENOMIC DNA]</scope>
    <source>
        <strain evidence="2">cv. Yunnan</strain>
    </source>
</reference>
<accession>A0ACB9DEF0</accession>